<dbReference type="Pfam" id="PF00450">
    <property type="entry name" value="Peptidase_S10"/>
    <property type="match status" value="1"/>
</dbReference>
<dbReference type="Gene3D" id="3.40.50.1820">
    <property type="entry name" value="alpha/beta hydrolase"/>
    <property type="match status" value="1"/>
</dbReference>
<sequence length="269" mass="30435">MNFKFNIKGLALGNPVLRYKLDLLAEQELYASEGMISRVLHQQILKRCNGVNEDNYSNNVGPWSESCQQAMGISQMIAFNVTSVDQSRQRQFDISRTPCDGTMEDLKSGKEITKVIDGCDLCLTVRPNFYFNIPEVQKVFHANRTNLKFEWSGCIPMSGLKYNPTDIYNDMLPTLKQILQQSVPITIFSGDVDGAIPLIGNSEHVKKLAKDMNMNLTKNETWNHENKEGGLLYLYGDLLTFMTVKGANHHVPLSRPSQALYIFSNFVIN</sequence>
<dbReference type="EMBL" id="VEPZ02001367">
    <property type="protein sequence ID" value="KAE8677065.1"/>
    <property type="molecule type" value="Genomic_DNA"/>
</dbReference>
<dbReference type="SUPFAM" id="SSF53474">
    <property type="entry name" value="alpha/beta-Hydrolases"/>
    <property type="match status" value="1"/>
</dbReference>
<dbReference type="InterPro" id="IPR029058">
    <property type="entry name" value="AB_hydrolase_fold"/>
</dbReference>
<reference evidence="2" key="1">
    <citation type="submission" date="2019-09" db="EMBL/GenBank/DDBJ databases">
        <title>Draft genome information of white flower Hibiscus syriacus.</title>
        <authorList>
            <person name="Kim Y.-M."/>
        </authorList>
    </citation>
    <scope>NUCLEOTIDE SEQUENCE [LARGE SCALE GENOMIC DNA]</scope>
    <source>
        <strain evidence="2">YM2019G1</strain>
    </source>
</reference>
<evidence type="ECO:0000313" key="2">
    <source>
        <dbReference type="EMBL" id="KAE8677065.1"/>
    </source>
</evidence>
<dbReference type="AlphaFoldDB" id="A0A6A2Y6P7"/>
<accession>A0A6A2Y6P7</accession>
<protein>
    <submittedName>
        <fullName evidence="2">Detected protein of confused Function</fullName>
    </submittedName>
</protein>
<keyword evidence="3" id="KW-1185">Reference proteome</keyword>
<dbReference type="PANTHER" id="PTHR11802:SF227">
    <property type="entry name" value="SERINE CARBOXYPEPTIDASE-LIKE 41"/>
    <property type="match status" value="1"/>
</dbReference>
<name>A0A6A2Y6P7_HIBSY</name>
<proteinExistence type="inferred from homology"/>
<comment type="similarity">
    <text evidence="1">Belongs to the peptidase S10 family.</text>
</comment>
<comment type="caution">
    <text evidence="2">The sequence shown here is derived from an EMBL/GenBank/DDBJ whole genome shotgun (WGS) entry which is preliminary data.</text>
</comment>
<organism evidence="2 3">
    <name type="scientific">Hibiscus syriacus</name>
    <name type="common">Rose of Sharon</name>
    <dbReference type="NCBI Taxonomy" id="106335"/>
    <lineage>
        <taxon>Eukaryota</taxon>
        <taxon>Viridiplantae</taxon>
        <taxon>Streptophyta</taxon>
        <taxon>Embryophyta</taxon>
        <taxon>Tracheophyta</taxon>
        <taxon>Spermatophyta</taxon>
        <taxon>Magnoliopsida</taxon>
        <taxon>eudicotyledons</taxon>
        <taxon>Gunneridae</taxon>
        <taxon>Pentapetalae</taxon>
        <taxon>rosids</taxon>
        <taxon>malvids</taxon>
        <taxon>Malvales</taxon>
        <taxon>Malvaceae</taxon>
        <taxon>Malvoideae</taxon>
        <taxon>Hibiscus</taxon>
    </lineage>
</organism>
<dbReference type="GO" id="GO:0006508">
    <property type="term" value="P:proteolysis"/>
    <property type="evidence" value="ECO:0007669"/>
    <property type="project" value="InterPro"/>
</dbReference>
<dbReference type="Proteomes" id="UP000436088">
    <property type="component" value="Unassembled WGS sequence"/>
</dbReference>
<gene>
    <name evidence="2" type="ORF">F3Y22_tig00111550pilonHSYRG00030</name>
</gene>
<dbReference type="GO" id="GO:0004185">
    <property type="term" value="F:serine-type carboxypeptidase activity"/>
    <property type="evidence" value="ECO:0007669"/>
    <property type="project" value="InterPro"/>
</dbReference>
<dbReference type="InterPro" id="IPR001563">
    <property type="entry name" value="Peptidase_S10"/>
</dbReference>
<evidence type="ECO:0000256" key="1">
    <source>
        <dbReference type="ARBA" id="ARBA00009431"/>
    </source>
</evidence>
<evidence type="ECO:0000313" key="3">
    <source>
        <dbReference type="Proteomes" id="UP000436088"/>
    </source>
</evidence>
<dbReference type="PANTHER" id="PTHR11802">
    <property type="entry name" value="SERINE PROTEASE FAMILY S10 SERINE CARBOXYPEPTIDASE"/>
    <property type="match status" value="1"/>
</dbReference>